<feature type="coiled-coil region" evidence="1">
    <location>
        <begin position="99"/>
        <end position="126"/>
    </location>
</feature>
<dbReference type="Proteomes" id="UP001196413">
    <property type="component" value="Unassembled WGS sequence"/>
</dbReference>
<sequence>MKEVHYQQHQKKMLESEQNSLKEQLANFELEEICTEEHASNNVESECATHTVSSLKKIWESCESKLLSDEIRDQNEILDIAVLELEQIKITLDKREMLLESERKILSHLQEENEKLKRRLSLKVRHAVRKEDLELSDDEEQEKSSSSLVSYLVIDNDRRSVIPVALHLLVEGQKYKPIQLNRKDILKKFTTEFHAVSKHLSTFLETTRQAVRLGHSPSNRNWPQKVESELHYLK</sequence>
<proteinExistence type="predicted"/>
<name>A0AAD5MNL6_PARTN</name>
<comment type="caution">
    <text evidence="4">The sequence shown here is derived from an EMBL/GenBank/DDBJ whole genome shotgun (WGS) entry which is preliminary data.</text>
</comment>
<evidence type="ECO:0000313" key="4">
    <source>
        <dbReference type="EMBL" id="KAJ1361850.1"/>
    </source>
</evidence>
<protein>
    <submittedName>
        <fullName evidence="4">Uncharacterized protein</fullName>
    </submittedName>
</protein>
<dbReference type="EMBL" id="JAHQIW010004279">
    <property type="protein sequence ID" value="KAJ1361841.1"/>
    <property type="molecule type" value="Genomic_DNA"/>
</dbReference>
<evidence type="ECO:0000313" key="5">
    <source>
        <dbReference type="Proteomes" id="UP001196413"/>
    </source>
</evidence>
<dbReference type="AlphaFoldDB" id="A0AAD5MNL6"/>
<gene>
    <name evidence="3" type="ORF">KIN20_021196</name>
    <name evidence="4" type="ORF">KIN20_021208</name>
</gene>
<evidence type="ECO:0000313" key="3">
    <source>
        <dbReference type="EMBL" id="KAJ1361841.1"/>
    </source>
</evidence>
<organism evidence="4 5">
    <name type="scientific">Parelaphostrongylus tenuis</name>
    <name type="common">Meningeal worm</name>
    <dbReference type="NCBI Taxonomy" id="148309"/>
    <lineage>
        <taxon>Eukaryota</taxon>
        <taxon>Metazoa</taxon>
        <taxon>Ecdysozoa</taxon>
        <taxon>Nematoda</taxon>
        <taxon>Chromadorea</taxon>
        <taxon>Rhabditida</taxon>
        <taxon>Rhabditina</taxon>
        <taxon>Rhabditomorpha</taxon>
        <taxon>Strongyloidea</taxon>
        <taxon>Metastrongylidae</taxon>
        <taxon>Parelaphostrongylus</taxon>
    </lineage>
</organism>
<keyword evidence="5" id="KW-1185">Reference proteome</keyword>
<accession>A0AAD5MNL6</accession>
<reference evidence="4" key="1">
    <citation type="submission" date="2021-06" db="EMBL/GenBank/DDBJ databases">
        <title>Parelaphostrongylus tenuis whole genome reference sequence.</title>
        <authorList>
            <person name="Garwood T.J."/>
            <person name="Larsen P.A."/>
            <person name="Fountain-Jones N.M."/>
            <person name="Garbe J.R."/>
            <person name="Macchietto M.G."/>
            <person name="Kania S.A."/>
            <person name="Gerhold R.W."/>
            <person name="Richards J.E."/>
            <person name="Wolf T.M."/>
        </authorList>
    </citation>
    <scope>NUCLEOTIDE SEQUENCE</scope>
    <source>
        <strain evidence="4">MNPRO001-30</strain>
        <tissue evidence="4">Meninges</tissue>
    </source>
</reference>
<dbReference type="EMBL" id="JAHQIW010004280">
    <property type="protein sequence ID" value="KAJ1361850.1"/>
    <property type="molecule type" value="Genomic_DNA"/>
</dbReference>
<evidence type="ECO:0000256" key="1">
    <source>
        <dbReference type="SAM" id="Coils"/>
    </source>
</evidence>
<keyword evidence="1" id="KW-0175">Coiled coil</keyword>
<evidence type="ECO:0000256" key="2">
    <source>
        <dbReference type="SAM" id="MobiDB-lite"/>
    </source>
</evidence>
<feature type="region of interest" description="Disordered" evidence="2">
    <location>
        <begin position="214"/>
        <end position="234"/>
    </location>
</feature>